<sequence>MAQQRAFQSVRSALVASRVPSDFELAAVLHRAVELERTTSDQDDALPGIFMRRLLPCLRKFRPRPLARVIIELQRAQWVVPDTVVVKALNRTRSLLRSAHQLSHGDLVRMAIPFATKSSSLSWRDPFCLDQMALATLNRLDTMPCSKLVAMATHLVSAGYDNVEFYARVISQAASQADRLTTVEVRDVLHVFAMSRCAPDAVDVLCRQLWRCRLEDVPASVIVDLVRSLTSGDDVRDARLLERIAMHAVKNAEMFDVEHLVALCIAFIRHVDLRKTIGARSLFITTRARLAPCNLMAIPPGLLSDIVRVFVRNGDVVGDGCTIGLQTRLSSCVLHRIDALPSDRLVALGSAFLRTLKKNPSLATAIAIRLDQEQWRFTAVELRTWIQSLALNPTIPALQSPLGQAVSMAFNRVAQFDTPALIQMANSLVGRGHERLPLAAAIVLELVERVNDVALDALTAKQRATLIMLLTRMSSLRSDVMSVFVERCMTRTSSAEEIAAVMWAVARDVFTVPDEFWAVSTKKVLSGTPSLAVASRAAWAIAAADALHVEGADVSALWALILHRTRETQPPDASLRQTWQALCWTRMRRYALPQDNDADVRLVELVSHSAMLFAPRAPPSSWLDHLEDTLARIQSGRTERNVLCPTTAYRLHMTVNPPGSRHRVGIVLLSPHCYVAGRILTGGAQLRQRLLLWAGWRLLSIPFWEWPASSPESYLSARLEQLGDFAAAPIN</sequence>
<protein>
    <recommendedName>
        <fullName evidence="5">RAP domain-containing protein</fullName>
    </recommendedName>
</protein>
<dbReference type="Proteomes" id="UP000039324">
    <property type="component" value="Unassembled WGS sequence"/>
</dbReference>
<evidence type="ECO:0000313" key="4">
    <source>
        <dbReference type="Proteomes" id="UP000290189"/>
    </source>
</evidence>
<reference evidence="2 4" key="2">
    <citation type="submission" date="2018-03" db="EMBL/GenBank/DDBJ databases">
        <authorList>
            <person name="Fogelqvist J."/>
        </authorList>
    </citation>
    <scope>NUCLEOTIDE SEQUENCE [LARGE SCALE GENOMIC DNA]</scope>
</reference>
<organism evidence="1 3">
    <name type="scientific">Plasmodiophora brassicae</name>
    <name type="common">Clubroot disease agent</name>
    <dbReference type="NCBI Taxonomy" id="37360"/>
    <lineage>
        <taxon>Eukaryota</taxon>
        <taxon>Sar</taxon>
        <taxon>Rhizaria</taxon>
        <taxon>Endomyxa</taxon>
        <taxon>Phytomyxea</taxon>
        <taxon>Plasmodiophorida</taxon>
        <taxon>Plasmodiophoridae</taxon>
        <taxon>Plasmodiophora</taxon>
    </lineage>
</organism>
<keyword evidence="3" id="KW-1185">Reference proteome</keyword>
<dbReference type="EMBL" id="CDSF01000122">
    <property type="protein sequence ID" value="CEP02167.1"/>
    <property type="molecule type" value="Genomic_DNA"/>
</dbReference>
<dbReference type="Proteomes" id="UP000290189">
    <property type="component" value="Unassembled WGS sequence"/>
</dbReference>
<evidence type="ECO:0000313" key="1">
    <source>
        <dbReference type="EMBL" id="CEP02167.1"/>
    </source>
</evidence>
<evidence type="ECO:0008006" key="5">
    <source>
        <dbReference type="Google" id="ProtNLM"/>
    </source>
</evidence>
<proteinExistence type="predicted"/>
<geneLocation type="mitochondrion" evidence="2"/>
<keyword evidence="2" id="KW-0496">Mitochondrion</keyword>
<evidence type="ECO:0000313" key="3">
    <source>
        <dbReference type="Proteomes" id="UP000039324"/>
    </source>
</evidence>
<name>A0A0G4J3U9_PLABS</name>
<dbReference type="EMBL" id="OVEO01000001">
    <property type="protein sequence ID" value="SPQ93643.1"/>
    <property type="molecule type" value="Genomic_DNA"/>
</dbReference>
<gene>
    <name evidence="1" type="ORF">PBRA_002431</name>
    <name evidence="2" type="ORF">PLBR_LOCUS858</name>
</gene>
<evidence type="ECO:0000313" key="2">
    <source>
        <dbReference type="EMBL" id="SPQ93643.1"/>
    </source>
</evidence>
<dbReference type="AlphaFoldDB" id="A0A0G4J3U9"/>
<accession>A0A0G4J3U9</accession>
<reference evidence="1 3" key="1">
    <citation type="submission" date="2015-02" db="EMBL/GenBank/DDBJ databases">
        <authorList>
            <person name="Chooi Y.-H."/>
        </authorList>
    </citation>
    <scope>NUCLEOTIDE SEQUENCE [LARGE SCALE GENOMIC DNA]</scope>
    <source>
        <strain evidence="1">E3</strain>
    </source>
</reference>